<proteinExistence type="predicted"/>
<feature type="region of interest" description="Disordered" evidence="3">
    <location>
        <begin position="184"/>
        <end position="208"/>
    </location>
</feature>
<protein>
    <submittedName>
        <fullName evidence="7">ATP-dependent helicase</fullName>
    </submittedName>
</protein>
<evidence type="ECO:0000259" key="5">
    <source>
        <dbReference type="PROSITE" id="PS51192"/>
    </source>
</evidence>
<dbReference type="InterPro" id="IPR014001">
    <property type="entry name" value="Helicase_ATP-bd"/>
</dbReference>
<dbReference type="InterPro" id="IPR029071">
    <property type="entry name" value="Ubiquitin-like_domsf"/>
</dbReference>
<keyword evidence="7" id="KW-0378">Hydrolase</keyword>
<feature type="region of interest" description="Disordered" evidence="3">
    <location>
        <begin position="821"/>
        <end position="856"/>
    </location>
</feature>
<gene>
    <name evidence="7" type="ORF">KFL_005280020</name>
</gene>
<feature type="region of interest" description="Disordered" evidence="3">
    <location>
        <begin position="966"/>
        <end position="987"/>
    </location>
</feature>
<dbReference type="SMART" id="SM00213">
    <property type="entry name" value="UBQ"/>
    <property type="match status" value="1"/>
</dbReference>
<feature type="region of interest" description="Disordered" evidence="3">
    <location>
        <begin position="335"/>
        <end position="738"/>
    </location>
</feature>
<dbReference type="InterPro" id="IPR055227">
    <property type="entry name" value="HRQ1_WHD"/>
</dbReference>
<dbReference type="InterPro" id="IPR018973">
    <property type="entry name" value="MZB"/>
</dbReference>
<dbReference type="InterPro" id="IPR027417">
    <property type="entry name" value="P-loop_NTPase"/>
</dbReference>
<feature type="domain" description="Helicase ATP-binding" evidence="5">
    <location>
        <begin position="1181"/>
        <end position="1381"/>
    </location>
</feature>
<dbReference type="Pfam" id="PF00270">
    <property type="entry name" value="DEAD"/>
    <property type="match status" value="1"/>
</dbReference>
<evidence type="ECO:0000313" key="8">
    <source>
        <dbReference type="Proteomes" id="UP000054558"/>
    </source>
</evidence>
<accession>A0A1Y1IHD6</accession>
<dbReference type="SUPFAM" id="SSF54236">
    <property type="entry name" value="Ubiquitin-like"/>
    <property type="match status" value="1"/>
</dbReference>
<feature type="compositionally biased region" description="Basic residues" evidence="3">
    <location>
        <begin position="434"/>
        <end position="449"/>
    </location>
</feature>
<keyword evidence="1" id="KW-0547">Nucleotide-binding</keyword>
<feature type="compositionally biased region" description="Basic residues" evidence="3">
    <location>
        <begin position="693"/>
        <end position="702"/>
    </location>
</feature>
<feature type="compositionally biased region" description="Basic residues" evidence="3">
    <location>
        <begin position="573"/>
        <end position="582"/>
    </location>
</feature>
<dbReference type="InterPro" id="IPR001650">
    <property type="entry name" value="Helicase_C-like"/>
</dbReference>
<dbReference type="Pfam" id="PF09369">
    <property type="entry name" value="MZB"/>
    <property type="match status" value="1"/>
</dbReference>
<dbReference type="PROSITE" id="PS51192">
    <property type="entry name" value="HELICASE_ATP_BIND_1"/>
    <property type="match status" value="1"/>
</dbReference>
<feature type="compositionally biased region" description="Polar residues" evidence="3">
    <location>
        <begin position="86"/>
        <end position="96"/>
    </location>
</feature>
<feature type="compositionally biased region" description="Basic and acidic residues" evidence="3">
    <location>
        <begin position="844"/>
        <end position="856"/>
    </location>
</feature>
<feature type="region of interest" description="Disordered" evidence="3">
    <location>
        <begin position="86"/>
        <end position="165"/>
    </location>
</feature>
<dbReference type="PANTHER" id="PTHR47957:SF3">
    <property type="entry name" value="ATP-DEPENDENT HELICASE HRQ1"/>
    <property type="match status" value="1"/>
</dbReference>
<dbReference type="GO" id="GO:0036297">
    <property type="term" value="P:interstrand cross-link repair"/>
    <property type="evidence" value="ECO:0000318"/>
    <property type="project" value="GO_Central"/>
</dbReference>
<dbReference type="Gene3D" id="3.10.20.90">
    <property type="entry name" value="Phosphatidylinositol 3-kinase Catalytic Subunit, Chain A, domain 1"/>
    <property type="match status" value="1"/>
</dbReference>
<evidence type="ECO:0000256" key="2">
    <source>
        <dbReference type="ARBA" id="ARBA00022840"/>
    </source>
</evidence>
<dbReference type="GO" id="GO:0003676">
    <property type="term" value="F:nucleic acid binding"/>
    <property type="evidence" value="ECO:0007669"/>
    <property type="project" value="InterPro"/>
</dbReference>
<dbReference type="Gene3D" id="3.40.50.300">
    <property type="entry name" value="P-loop containing nucleotide triphosphate hydrolases"/>
    <property type="match status" value="2"/>
</dbReference>
<feature type="compositionally biased region" description="Basic and acidic residues" evidence="3">
    <location>
        <begin position="612"/>
        <end position="626"/>
    </location>
</feature>
<evidence type="ECO:0000259" key="4">
    <source>
        <dbReference type="PROSITE" id="PS50053"/>
    </source>
</evidence>
<dbReference type="GO" id="GO:0005634">
    <property type="term" value="C:nucleus"/>
    <property type="evidence" value="ECO:0000318"/>
    <property type="project" value="GO_Central"/>
</dbReference>
<dbReference type="EMBL" id="DF237477">
    <property type="protein sequence ID" value="GAQ89482.1"/>
    <property type="molecule type" value="Genomic_DNA"/>
</dbReference>
<dbReference type="GO" id="GO:0006289">
    <property type="term" value="P:nucleotide-excision repair"/>
    <property type="evidence" value="ECO:0000318"/>
    <property type="project" value="GO_Central"/>
</dbReference>
<name>A0A1Y1IHD6_KLENI</name>
<dbReference type="Pfam" id="PF00271">
    <property type="entry name" value="Helicase_C"/>
    <property type="match status" value="1"/>
</dbReference>
<feature type="compositionally biased region" description="Low complexity" evidence="3">
    <location>
        <begin position="138"/>
        <end position="161"/>
    </location>
</feature>
<organism evidence="7 8">
    <name type="scientific">Klebsormidium nitens</name>
    <name type="common">Green alga</name>
    <name type="synonym">Ulothrix nitens</name>
    <dbReference type="NCBI Taxonomy" id="105231"/>
    <lineage>
        <taxon>Eukaryota</taxon>
        <taxon>Viridiplantae</taxon>
        <taxon>Streptophyta</taxon>
        <taxon>Klebsormidiophyceae</taxon>
        <taxon>Klebsormidiales</taxon>
        <taxon>Klebsormidiaceae</taxon>
        <taxon>Klebsormidium</taxon>
    </lineage>
</organism>
<dbReference type="Proteomes" id="UP000054558">
    <property type="component" value="Unassembled WGS sequence"/>
</dbReference>
<sequence>MEICVKTLTGRSARVVARDGDTVKVVKSKAEAAIGTALGMQHRLYHRGAAVKDSLPISSLNLANGEFLTLIGLVSRKNLINVAQPAHTTVPGSSGLTGPEETSHSEPALGTASQRGAPFGPLQTGVSKPPVIQQSATPSIPSAPAGQSAGAPPGSAANAEPQPSGFRSVDVEVIEASPDVDVVRGGQTVGPLRSTVEPPHKGATDIQGGHIGGILNRRSEEATPGSASQIIELEEGERNRFAEGGKNMHPGIPINVAILSEQQPGTSRAQGGGTELGDKPPAELRAVQIEGSQAGATRQPARKKLVDSINALSQKKLPEGARKKLDEGALDWAETGVSEPSDGEGTARIMRQGADGGGTDCWQEPGEEETEGVQSMYGREQARVRAKRDGRRGPGEMPGSIVGGLLEAAAAIQSGKRGSSEGPERGVGLEGSPRGRRRRGVGRDGRKRGVSRDGEGGEHVGGQLRRRRVEEWSDDDDDVAEVTEEGESVEKEGEENAAGRGGRRRSTQPSDRRGHDGEIDAEEGDKSERDGGGERESPGAEDGNGGSPVEKRGRRAVGRRERDAVGETESGNRRKRLRKVGRKSVPDRQANGEVSGAATADGQSEEGGTQEKPSEGLRGAEDKPGDANEGLDPALKEPSRARKRRKLGVSFQDGSVVLDIRTNSGDAALADVSIGDEEVSARPDDENGDGSTRRRPPRKRKGPVVDLSDEDQGEGQAAEKPRAAKRGPSTSGGKKAQAFDHLALPPELARVERVFNALNVVYSFLQRQHVQSTWQNVRRAMRQTLKDEGAMLTSADVESLQALCPQVVLLRNFVGFRPQRGLTPGETSTAGAGTETGVGVNRGGMEESHRDKPEEENVVKLETDEDDMDEMWVAGATSEAGKAEDPDGDYSFTIDIVDPLRGPGSLQRVPVISPDDGTDFVSGGFKPVPQLRKQSDKEVTNLIERRRRAFKSRIVELVGRLHQTWAADQPDASDEEDSPAGFDPWKKGTWHPDFPLADVALPELLEAAKQVDADVSKAPSDARKRRGLGFRRGYVPIISNLEQTERGDPDVAVLLEDLSRVYGINLGGRTAGSPDPPGPDSPPEGGESGGEEIPKDIPRPPKQLKKVPRCESTQNFDSVEMLEHLKGGLGSLGQVVHTEMITVRQPQFLAPSVQFSEGVRKVLETKGLIAGQLFTHQARAINAAINGRHVVVATSTASGKSLCYNLPVLEAVLAGHQASAGVENQYPEFETQASGPACALYLFPTKALAQDQMRALGELTATLEMRPRVCVYDGDTPFGERPEMRENADVLITNPDMLHVAMLPAHKQFRRILTNLRYVVVDEAHAYGGVFGCHTALILRRLRRVCAQVYGSHPTFVVCSATVANPKEHAQELIGIDDWEVVTEDGSPRGEKMFVMWNPPLTSSPAGKGKGKIKEYVALVRQGRVMPVAEQSYAERMKKKAIEEGTNENEFRRSSPIVEVALLLAEFIQHGLRCLAFCKTRKLCELVLTYTRETLKVTAPHLIHTLKSYRAGYTPADRRQIEADLFAGRLRGVCATNALELGVDVGSLDATLHLGYPGSQASLWQQSGRAGRRISDRGSLSVYVAFGGPLDQYFMRDPQRLFGRPIENAQVDSRNWKCLLQHLACAAVENPLQFGVDDHYFGASMADAIKELSSQGRLGRNSRAPGGAAGALHYIGLEKSPSKGMSLRAIDPEKYAVVNEATNEIIEEVEASKAFFEVYEGSIYMHQGKTYRIEDLDLETKIARCKETTVRYYTKTRDMTEVHVIGGNLAYPGKAPDPARYPFTTAKCGRANVSLTFLGFVKIWRGTGEVFDMVDLFLPPVKYTTQAAWVRVPHEVRLEVGEGFREGLHAAGHAILNVLPLYVMCSPNDIGCECASPDDTRFRPERLLVYDKQPDGIGIAVQARPMFAELLQAALELLEACECTLSDGCPGCVHHTGCGEYNRCLDKRYAIAILKSVIAAEAVRKEQGTYEADTGEEAGFFEDATRGDPSASTANEDQPRAKGPEVVYGRDQTWDETLKSIEELFPLEGGL</sequence>
<dbReference type="Pfam" id="PF08839">
    <property type="entry name" value="CDT1"/>
    <property type="match status" value="1"/>
</dbReference>
<dbReference type="Pfam" id="PF22982">
    <property type="entry name" value="WHD_HRQ1"/>
    <property type="match status" value="1"/>
</dbReference>
<feature type="domain" description="Helicase C-terminal" evidence="6">
    <location>
        <begin position="1466"/>
        <end position="1617"/>
    </location>
</feature>
<dbReference type="GO" id="GO:0005524">
    <property type="term" value="F:ATP binding"/>
    <property type="evidence" value="ECO:0007669"/>
    <property type="project" value="UniProtKB-KW"/>
</dbReference>
<evidence type="ECO:0000259" key="6">
    <source>
        <dbReference type="PROSITE" id="PS51194"/>
    </source>
</evidence>
<dbReference type="PANTHER" id="PTHR47957">
    <property type="entry name" value="ATP-DEPENDENT HELICASE HRQ1"/>
    <property type="match status" value="1"/>
</dbReference>
<reference evidence="7 8" key="1">
    <citation type="journal article" date="2014" name="Nat. Commun.">
        <title>Klebsormidium flaccidum genome reveals primary factors for plant terrestrial adaptation.</title>
        <authorList>
            <person name="Hori K."/>
            <person name="Maruyama F."/>
            <person name="Fujisawa T."/>
            <person name="Togashi T."/>
            <person name="Yamamoto N."/>
            <person name="Seo M."/>
            <person name="Sato S."/>
            <person name="Yamada T."/>
            <person name="Mori H."/>
            <person name="Tajima N."/>
            <person name="Moriyama T."/>
            <person name="Ikeuchi M."/>
            <person name="Watanabe M."/>
            <person name="Wada H."/>
            <person name="Kobayashi K."/>
            <person name="Saito M."/>
            <person name="Masuda T."/>
            <person name="Sasaki-Sekimoto Y."/>
            <person name="Mashiguchi K."/>
            <person name="Awai K."/>
            <person name="Shimojima M."/>
            <person name="Masuda S."/>
            <person name="Iwai M."/>
            <person name="Nobusawa T."/>
            <person name="Narise T."/>
            <person name="Kondo S."/>
            <person name="Saito H."/>
            <person name="Sato R."/>
            <person name="Murakawa M."/>
            <person name="Ihara Y."/>
            <person name="Oshima-Yamada Y."/>
            <person name="Ohtaka K."/>
            <person name="Satoh M."/>
            <person name="Sonobe K."/>
            <person name="Ishii M."/>
            <person name="Ohtani R."/>
            <person name="Kanamori-Sato M."/>
            <person name="Honoki R."/>
            <person name="Miyazaki D."/>
            <person name="Mochizuki H."/>
            <person name="Umetsu J."/>
            <person name="Higashi K."/>
            <person name="Shibata D."/>
            <person name="Kamiya Y."/>
            <person name="Sato N."/>
            <person name="Nakamura Y."/>
            <person name="Tabata S."/>
            <person name="Ida S."/>
            <person name="Kurokawa K."/>
            <person name="Ohta H."/>
        </authorList>
    </citation>
    <scope>NUCLEOTIDE SEQUENCE [LARGE SCALE GENOMIC DNA]</scope>
    <source>
        <strain evidence="7 8">NIES-2285</strain>
    </source>
</reference>
<dbReference type="PROSITE" id="PS50053">
    <property type="entry name" value="UBIQUITIN_2"/>
    <property type="match status" value="1"/>
</dbReference>
<dbReference type="SUPFAM" id="SSF52540">
    <property type="entry name" value="P-loop containing nucleoside triphosphate hydrolases"/>
    <property type="match status" value="1"/>
</dbReference>
<evidence type="ECO:0000256" key="3">
    <source>
        <dbReference type="SAM" id="MobiDB-lite"/>
    </source>
</evidence>
<dbReference type="SMART" id="SM00487">
    <property type="entry name" value="DEXDc"/>
    <property type="match status" value="1"/>
</dbReference>
<feature type="compositionally biased region" description="Basic and acidic residues" evidence="3">
    <location>
        <begin position="510"/>
        <end position="538"/>
    </location>
</feature>
<dbReference type="CDD" id="cd17923">
    <property type="entry name" value="DEXHc_Hrq1-like"/>
    <property type="match status" value="1"/>
</dbReference>
<evidence type="ECO:0000313" key="7">
    <source>
        <dbReference type="EMBL" id="GAQ89482.1"/>
    </source>
</evidence>
<dbReference type="SMART" id="SM00490">
    <property type="entry name" value="HELICc"/>
    <property type="match status" value="1"/>
</dbReference>
<dbReference type="PROSITE" id="PS51194">
    <property type="entry name" value="HELICASE_CTER"/>
    <property type="match status" value="1"/>
</dbReference>
<feature type="compositionally biased region" description="Low complexity" evidence="3">
    <location>
        <begin position="823"/>
        <end position="833"/>
    </location>
</feature>
<dbReference type="InterPro" id="IPR011545">
    <property type="entry name" value="DEAD/DEAH_box_helicase_dom"/>
</dbReference>
<feature type="region of interest" description="Disordered" evidence="3">
    <location>
        <begin position="1066"/>
        <end position="1109"/>
    </location>
</feature>
<dbReference type="OrthoDB" id="18781at2759"/>
<dbReference type="CDD" id="cd17039">
    <property type="entry name" value="Ubl_ubiquitin_like"/>
    <property type="match status" value="1"/>
</dbReference>
<feature type="domain" description="Ubiquitin-like" evidence="4">
    <location>
        <begin position="1"/>
        <end position="71"/>
    </location>
</feature>
<evidence type="ECO:0000256" key="1">
    <source>
        <dbReference type="ARBA" id="ARBA00022741"/>
    </source>
</evidence>
<dbReference type="CDD" id="cd18797">
    <property type="entry name" value="SF2_C_Hrq"/>
    <property type="match status" value="1"/>
</dbReference>
<dbReference type="GO" id="GO:0043138">
    <property type="term" value="F:3'-5' DNA helicase activity"/>
    <property type="evidence" value="ECO:0000318"/>
    <property type="project" value="GO_Central"/>
</dbReference>
<keyword evidence="2" id="KW-0067">ATP-binding</keyword>
<dbReference type="InterPro" id="IPR000626">
    <property type="entry name" value="Ubiquitin-like_dom"/>
</dbReference>
<dbReference type="STRING" id="105231.A0A1Y1IHD6"/>
<keyword evidence="7" id="KW-0347">Helicase</keyword>
<feature type="region of interest" description="Disordered" evidence="3">
    <location>
        <begin position="1968"/>
        <end position="2008"/>
    </location>
</feature>
<keyword evidence="8" id="KW-1185">Reference proteome</keyword>
<feature type="compositionally biased region" description="Acidic residues" evidence="3">
    <location>
        <begin position="472"/>
        <end position="495"/>
    </location>
</feature>
<dbReference type="InterPro" id="IPR014939">
    <property type="entry name" value="CDT1_Gemini-bd-like"/>
</dbReference>